<comment type="caution">
    <text evidence="3">The sequence shown here is derived from an EMBL/GenBank/DDBJ whole genome shotgun (WGS) entry which is preliminary data.</text>
</comment>
<dbReference type="RefSeq" id="WP_121907872.1">
    <property type="nucleotide sequence ID" value="NZ_REFC01000013.1"/>
</dbReference>
<feature type="domain" description="Calcineurin-like phosphoesterase" evidence="2">
    <location>
        <begin position="44"/>
        <end position="240"/>
    </location>
</feature>
<accession>A0A3L9YLB2</accession>
<gene>
    <name evidence="3" type="ORF">BXY75_2317</name>
</gene>
<dbReference type="EMBL" id="REFC01000013">
    <property type="protein sequence ID" value="RMA58935.1"/>
    <property type="molecule type" value="Genomic_DNA"/>
</dbReference>
<name>A0A3L9YLB2_9FLAO</name>
<sequence length="1236" mass="140973">MFIKKSFFIILSVLVTACASYENQYLFPDEKPVYPSEKQLEKTFYLIGDAGYSPVGGMSEGLQVLQNYMKTQKTSGNYALFLGDNIYPAGMPPEGHPERAASEYRLDAQYNAVKDYDGKVYFIPGNHDWYNEGLHGLSREEQYFESKIKDRQVFKPSKGCPLESISVTDNIQLILIDSQWYLEDWNVHPTINEYCDIKTREKLFIEIQTELEKHQNKTIVFAMHHPMFTNGTHGGYFSLNKHLYPTQQNIPLPVLSSLVVQIRSQGGVSVQDRYNELYNNLMNRLADVTRNSDRLVFVSGHEHTQQYIVKDGHTQIVSGSGAKGGGVSLGKDGLFATGKQGFAVMDVFKDGSSWVRFYGAGTNFEPKLLYENEIFPAVVNYNTTKLPKDFEPTIVAPIYKQDSISKSLFFESVWGARYREVFSKPVTAKVVKLDTLYGGLSVIREGGQKEFRSLRLKDTLGNEYRMRALGKNSLKISEKIVLDETGENTDPDEQTQLPQRIDYDEDFYTATHPYATLAIPKMAQAVDIFYTNSQLFYVPKQKQLGDYNENYGDELYLISIDPTERSEGEQTFEYPDDIETTDDILTKIRKNGDIQVDEENYIRSRLFDMLIGDWDRESDHWRWAEFYNSFGKNVYVPIPRDRDDAFSSFDGSIVNVARSIFSGARQSHIYGPDISDLDWFNAEGIILDRALLERSGREQWQLAAKRIQESLTAEVINEAFDTIPEEVRDEELQKIIENLKARKENLVEIANKYYDILANFQTVTGTDTDDFIEITRLPDGFTNIKTYTLVDGEKANLVTDRTYNHSTTREIWVYGLGGEDVFEVNGKDSDLIYIRLIGGQEKDTYRIKDGRRVKVYDYDSKPSVVEENNEASLIFTDIYSLNTYDYRRQINDSKRLGPAFGYNPDDGLRIGIQFLYTINSFKRNPFSKNHSLTGGYYFDTSSFDLTYSGEFANSIGDLNLSIGARVTSPNYTVNYFGYGNETLNPEDELGYDFNRVELQTYSANFGLLRNSSFGSYFKLQTRVDAIRLNEVRNNLYQFQGQTELEDTSFFGSVEAIYSYRSFDNPANPARGMTFDLLLGLTDNFTNPERVFGYLNSQVTFYNALVKNEKLVLKSKVQSSFNFGNKFEFYQGVHAGANSGLRGFREERFTGKSALAGSADIRYSFDEFRIELFPVQIGIYGGLDLGRVWTPSGDSEKWHNSRGGGLWINSQGGLNGTFSAFNSNEGTRYSFGVGFNF</sequence>
<reference evidence="3 4" key="1">
    <citation type="submission" date="2018-10" db="EMBL/GenBank/DDBJ databases">
        <title>Genomic Encyclopedia of Archaeal and Bacterial Type Strains, Phase II (KMG-II): from individual species to whole genera.</title>
        <authorList>
            <person name="Goeker M."/>
        </authorList>
    </citation>
    <scope>NUCLEOTIDE SEQUENCE [LARGE SCALE GENOMIC DNA]</scope>
    <source>
        <strain evidence="3 4">DSM 23424</strain>
    </source>
</reference>
<protein>
    <submittedName>
        <fullName evidence="3">Calcineurin-like phosphoesterase family protein</fullName>
    </submittedName>
</protein>
<feature type="chain" id="PRO_5017943248" evidence="1">
    <location>
        <begin position="20"/>
        <end position="1236"/>
    </location>
</feature>
<dbReference type="PROSITE" id="PS51257">
    <property type="entry name" value="PROKAR_LIPOPROTEIN"/>
    <property type="match status" value="1"/>
</dbReference>
<proteinExistence type="predicted"/>
<organism evidence="3 4">
    <name type="scientific">Ulvibacter antarcticus</name>
    <dbReference type="NCBI Taxonomy" id="442714"/>
    <lineage>
        <taxon>Bacteria</taxon>
        <taxon>Pseudomonadati</taxon>
        <taxon>Bacteroidota</taxon>
        <taxon>Flavobacteriia</taxon>
        <taxon>Flavobacteriales</taxon>
        <taxon>Flavobacteriaceae</taxon>
        <taxon>Ulvibacter</taxon>
    </lineage>
</organism>
<keyword evidence="1" id="KW-0732">Signal</keyword>
<dbReference type="Gene3D" id="2.40.160.50">
    <property type="entry name" value="membrane protein fhac: a member of the omp85/tpsb transporter family"/>
    <property type="match status" value="1"/>
</dbReference>
<evidence type="ECO:0000259" key="2">
    <source>
        <dbReference type="Pfam" id="PF00149"/>
    </source>
</evidence>
<dbReference type="InterPro" id="IPR004843">
    <property type="entry name" value="Calcineurin-like_PHP"/>
</dbReference>
<dbReference type="SUPFAM" id="SSF56300">
    <property type="entry name" value="Metallo-dependent phosphatases"/>
    <property type="match status" value="1"/>
</dbReference>
<dbReference type="Pfam" id="PF00149">
    <property type="entry name" value="Metallophos"/>
    <property type="match status" value="1"/>
</dbReference>
<keyword evidence="4" id="KW-1185">Reference proteome</keyword>
<feature type="signal peptide" evidence="1">
    <location>
        <begin position="1"/>
        <end position="19"/>
    </location>
</feature>
<dbReference type="Gene3D" id="3.60.21.10">
    <property type="match status" value="1"/>
</dbReference>
<dbReference type="OrthoDB" id="333971at2"/>
<evidence type="ECO:0000313" key="4">
    <source>
        <dbReference type="Proteomes" id="UP000271339"/>
    </source>
</evidence>
<dbReference type="AlphaFoldDB" id="A0A3L9YLB2"/>
<dbReference type="Proteomes" id="UP000271339">
    <property type="component" value="Unassembled WGS sequence"/>
</dbReference>
<dbReference type="GO" id="GO:0016787">
    <property type="term" value="F:hydrolase activity"/>
    <property type="evidence" value="ECO:0007669"/>
    <property type="project" value="InterPro"/>
</dbReference>
<evidence type="ECO:0000313" key="3">
    <source>
        <dbReference type="EMBL" id="RMA58935.1"/>
    </source>
</evidence>
<dbReference type="InterPro" id="IPR029052">
    <property type="entry name" value="Metallo-depent_PP-like"/>
</dbReference>
<evidence type="ECO:0000256" key="1">
    <source>
        <dbReference type="SAM" id="SignalP"/>
    </source>
</evidence>